<accession>C9RGA4</accession>
<evidence type="ECO:0000256" key="2">
    <source>
        <dbReference type="ARBA" id="ARBA00023015"/>
    </source>
</evidence>
<dbReference type="GO" id="GO:0003677">
    <property type="term" value="F:DNA binding"/>
    <property type="evidence" value="ECO:0007669"/>
    <property type="project" value="UniProtKB-KW"/>
</dbReference>
<reference evidence="6" key="1">
    <citation type="submission" date="2009-10" db="EMBL/GenBank/DDBJ databases">
        <title>Complete sequence of chromosome of Methanocaldococcus vulcanius M7.</title>
        <authorList>
            <consortium name="US DOE Joint Genome Institute"/>
            <person name="Lucas S."/>
            <person name="Copeland A."/>
            <person name="Lapidus A."/>
            <person name="Glavina del Rio T."/>
            <person name="Dalin E."/>
            <person name="Tice H."/>
            <person name="Bruce D."/>
            <person name="Goodwin L."/>
            <person name="Pitluck S."/>
            <person name="Lcollab F.I."/>
            <person name="Brettin T."/>
            <person name="Detter J.C."/>
            <person name="Han C."/>
            <person name="Tapia R."/>
            <person name="Kuske C.R."/>
            <person name="Schmutz J."/>
            <person name="Larimer F."/>
            <person name="Land M."/>
            <person name="Hauser L."/>
            <person name="Kyrpides N."/>
            <person name="Ovchinikova G."/>
            <person name="Sieprawska-Lupa M."/>
            <person name="Whitman W.B."/>
            <person name="Woyke T."/>
        </authorList>
    </citation>
    <scope>NUCLEOTIDE SEQUENCE [LARGE SCALE GENOMIC DNA]</scope>
    <source>
        <strain evidence="6">M7</strain>
    </source>
</reference>
<dbReference type="Pfam" id="PF01325">
    <property type="entry name" value="Fe_dep_repress"/>
    <property type="match status" value="1"/>
</dbReference>
<dbReference type="Proteomes" id="UP000002063">
    <property type="component" value="Chromosome"/>
</dbReference>
<dbReference type="AlphaFoldDB" id="C9RGA4"/>
<protein>
    <submittedName>
        <fullName evidence="6">Iron (Metal) dependent repressor, DtxR family</fullName>
    </submittedName>
</protein>
<keyword evidence="2" id="KW-0805">Transcription regulation</keyword>
<dbReference type="Gene3D" id="1.10.60.10">
    <property type="entry name" value="Iron dependent repressor, metal binding and dimerisation domain"/>
    <property type="match status" value="1"/>
</dbReference>
<keyword evidence="4" id="KW-0804">Transcription</keyword>
<gene>
    <name evidence="6" type="ordered locus">Metvu_0748</name>
</gene>
<dbReference type="InterPro" id="IPR036421">
    <property type="entry name" value="Fe_dep_repressor_sf"/>
</dbReference>
<dbReference type="PANTHER" id="PTHR33238:SF7">
    <property type="entry name" value="IRON-DEPENDENT TRANSCRIPTIONAL REGULATOR"/>
    <property type="match status" value="1"/>
</dbReference>
<evidence type="ECO:0000256" key="4">
    <source>
        <dbReference type="ARBA" id="ARBA00023163"/>
    </source>
</evidence>
<organism evidence="6 7">
    <name type="scientific">Methanocaldococcus vulcanius (strain ATCC 700851 / DSM 12094 / M7)</name>
    <name type="common">Methanococcus vulcanius</name>
    <dbReference type="NCBI Taxonomy" id="579137"/>
    <lineage>
        <taxon>Archaea</taxon>
        <taxon>Methanobacteriati</taxon>
        <taxon>Methanobacteriota</taxon>
        <taxon>Methanomada group</taxon>
        <taxon>Methanococci</taxon>
        <taxon>Methanococcales</taxon>
        <taxon>Methanocaldococcaceae</taxon>
        <taxon>Methanocaldococcus</taxon>
    </lineage>
</organism>
<dbReference type="InterPro" id="IPR022687">
    <property type="entry name" value="HTH_DTXR"/>
</dbReference>
<evidence type="ECO:0000313" key="6">
    <source>
        <dbReference type="EMBL" id="ACX72606.1"/>
    </source>
</evidence>
<comment type="similarity">
    <text evidence="1">Belongs to the DtxR/MntR family.</text>
</comment>
<dbReference type="InterPro" id="IPR050536">
    <property type="entry name" value="DtxR_MntR_Metal-Reg"/>
</dbReference>
<dbReference type="SUPFAM" id="SSF47979">
    <property type="entry name" value="Iron-dependent repressor protein, dimerization domain"/>
    <property type="match status" value="1"/>
</dbReference>
<dbReference type="KEGG" id="mvu:Metvu_0748"/>
<dbReference type="SMART" id="SM00347">
    <property type="entry name" value="HTH_MARR"/>
    <property type="match status" value="1"/>
</dbReference>
<dbReference type="FunFam" id="1.10.60.10:FF:000005">
    <property type="entry name" value="Transcriptional regulator MntR protein"/>
    <property type="match status" value="1"/>
</dbReference>
<proteinExistence type="inferred from homology"/>
<dbReference type="GeneID" id="8513085"/>
<dbReference type="InterPro" id="IPR000835">
    <property type="entry name" value="HTH_MarR-typ"/>
</dbReference>
<dbReference type="InterPro" id="IPR036390">
    <property type="entry name" value="WH_DNA-bd_sf"/>
</dbReference>
<dbReference type="EMBL" id="CP001787">
    <property type="protein sequence ID" value="ACX72606.1"/>
    <property type="molecule type" value="Genomic_DNA"/>
</dbReference>
<dbReference type="GO" id="GO:0046914">
    <property type="term" value="F:transition metal ion binding"/>
    <property type="evidence" value="ECO:0007669"/>
    <property type="project" value="InterPro"/>
</dbReference>
<dbReference type="SUPFAM" id="SSF46785">
    <property type="entry name" value="Winged helix' DNA-binding domain"/>
    <property type="match status" value="1"/>
</dbReference>
<evidence type="ECO:0000259" key="5">
    <source>
        <dbReference type="PROSITE" id="PS50944"/>
    </source>
</evidence>
<keyword evidence="7" id="KW-1185">Reference proteome</keyword>
<dbReference type="InterPro" id="IPR022689">
    <property type="entry name" value="Iron_dep_repressor"/>
</dbReference>
<dbReference type="InterPro" id="IPR036388">
    <property type="entry name" value="WH-like_DNA-bd_sf"/>
</dbReference>
<keyword evidence="3" id="KW-0238">DNA-binding</keyword>
<dbReference type="Pfam" id="PF02742">
    <property type="entry name" value="Fe_dep_repr_C"/>
    <property type="match status" value="1"/>
</dbReference>
<dbReference type="STRING" id="579137.Metvu_0748"/>
<evidence type="ECO:0000313" key="7">
    <source>
        <dbReference type="Proteomes" id="UP000002063"/>
    </source>
</evidence>
<name>C9RGA4_METVM</name>
<dbReference type="Gene3D" id="1.10.10.10">
    <property type="entry name" value="Winged helix-like DNA-binding domain superfamily/Winged helix DNA-binding domain"/>
    <property type="match status" value="1"/>
</dbReference>
<dbReference type="GO" id="GO:0003700">
    <property type="term" value="F:DNA-binding transcription factor activity"/>
    <property type="evidence" value="ECO:0007669"/>
    <property type="project" value="InterPro"/>
</dbReference>
<evidence type="ECO:0000256" key="3">
    <source>
        <dbReference type="ARBA" id="ARBA00023125"/>
    </source>
</evidence>
<feature type="domain" description="HTH dtxR-type" evidence="5">
    <location>
        <begin position="1"/>
        <end position="63"/>
    </location>
</feature>
<dbReference type="RefSeq" id="WP_015732826.1">
    <property type="nucleotide sequence ID" value="NC_013407.1"/>
</dbReference>
<dbReference type="GO" id="GO:0046983">
    <property type="term" value="F:protein dimerization activity"/>
    <property type="evidence" value="ECO:0007669"/>
    <property type="project" value="InterPro"/>
</dbReference>
<evidence type="ECO:0000256" key="1">
    <source>
        <dbReference type="ARBA" id="ARBA00007871"/>
    </source>
</evidence>
<dbReference type="SMART" id="SM00529">
    <property type="entry name" value="HTH_DTXR"/>
    <property type="match status" value="1"/>
</dbReference>
<dbReference type="HOGENOM" id="CLU_069532_4_1_2"/>
<dbReference type="FunFam" id="1.10.10.10:FF:000189">
    <property type="entry name" value="HTH-type transcriptional regulator MntR"/>
    <property type="match status" value="1"/>
</dbReference>
<dbReference type="PROSITE" id="PS50944">
    <property type="entry name" value="HTH_DTXR"/>
    <property type="match status" value="1"/>
</dbReference>
<dbReference type="OrthoDB" id="24735at2157"/>
<dbReference type="InterPro" id="IPR001367">
    <property type="entry name" value="Fe_dep_repressor"/>
</dbReference>
<sequence>MSQSVEDYLERIYLFVKENNRPVKTTELAKLLNIKPSAVTNMAKRLHKLGYVYYEPYIGITLTEKGMKKAEKIFEKHKTIKLFLTEFLGLDEETASEEACKLEHALSDEILKRLKEFMENFNKNK</sequence>
<dbReference type="PANTHER" id="PTHR33238">
    <property type="entry name" value="IRON (METAL) DEPENDENT REPRESSOR, DTXR FAMILY"/>
    <property type="match status" value="1"/>
</dbReference>
<dbReference type="eggNOG" id="arCOG02099">
    <property type="taxonomic scope" value="Archaea"/>
</dbReference>